<dbReference type="PROSITE" id="PS51898">
    <property type="entry name" value="TYR_RECOMBINASE"/>
    <property type="match status" value="1"/>
</dbReference>
<sequence length="602" mass="65354">MPRRKFIRDDSSSSSSTSSSSSDSSSDESAQETRHAKRVRKAPPPSHSEDCHIQENPSHPQVGEAVAVPAALTSLIRQTLGEETVLEQDDGGSGPSIPAGPTNPPLAGMGLEGGEQFWAQIVAALKGAKESKRRKKLKPTFRTCKRMLKRLRKGTSNKRLKELNKMYSMDVEDDIDFRAPSLDFEMLLKCQAKLGPSIGKGVNEVEKVLYKVHQSMLPVFPVLAFLESLELKGEAGKAVKHAFELAGRAFYDVSDFRRKNILSIVGENCMQLIENRDVFNVLEHKNLFGASIIDKLLKSGRLLEALVSLDVGTKRKSGESGKDPRLRPYHATHLHQHQQQPRDGTQGSGYQGRFYSENFGGGGGTSRFGNGAGPPHQQTNVGAGPSLRQFDGGAGWINANHGTQKNTSLSLGALAAKLATLLALATLFRASDLAAIGKKSIKFSTNRVSFSLTRPRKAQKSGALQSFSLERLSDEPLDPVECLKCYISKTEGFRKDSNSELLFISSVGQHNPVKSQTISNWIKSVLKVSGIDVGVFSSHSTRGAAASKAVAVGASLDSVLSAGHWASSSTFKKFYHREKEPEPSVAASVLIPDGDWYCIIQI</sequence>
<feature type="region of interest" description="Disordered" evidence="2">
    <location>
        <begin position="86"/>
        <end position="111"/>
    </location>
</feature>
<organism evidence="4 5">
    <name type="scientific">Daphnia sinensis</name>
    <dbReference type="NCBI Taxonomy" id="1820382"/>
    <lineage>
        <taxon>Eukaryota</taxon>
        <taxon>Metazoa</taxon>
        <taxon>Ecdysozoa</taxon>
        <taxon>Arthropoda</taxon>
        <taxon>Crustacea</taxon>
        <taxon>Branchiopoda</taxon>
        <taxon>Diplostraca</taxon>
        <taxon>Cladocera</taxon>
        <taxon>Anomopoda</taxon>
        <taxon>Daphniidae</taxon>
        <taxon>Daphnia</taxon>
        <taxon>Daphnia similis group</taxon>
    </lineage>
</organism>
<dbReference type="AlphaFoldDB" id="A0AAD5PM39"/>
<feature type="compositionally biased region" description="Low complexity" evidence="2">
    <location>
        <begin position="12"/>
        <end position="24"/>
    </location>
</feature>
<dbReference type="GO" id="GO:0006310">
    <property type="term" value="P:DNA recombination"/>
    <property type="evidence" value="ECO:0007669"/>
    <property type="project" value="UniProtKB-KW"/>
</dbReference>
<dbReference type="InterPro" id="IPR011010">
    <property type="entry name" value="DNA_brk_join_enz"/>
</dbReference>
<feature type="region of interest" description="Disordered" evidence="2">
    <location>
        <begin position="364"/>
        <end position="385"/>
    </location>
</feature>
<dbReference type="GO" id="GO:0003677">
    <property type="term" value="F:DNA binding"/>
    <property type="evidence" value="ECO:0007669"/>
    <property type="project" value="InterPro"/>
</dbReference>
<feature type="region of interest" description="Disordered" evidence="2">
    <location>
        <begin position="333"/>
        <end position="352"/>
    </location>
</feature>
<proteinExistence type="predicted"/>
<evidence type="ECO:0000259" key="3">
    <source>
        <dbReference type="PROSITE" id="PS51898"/>
    </source>
</evidence>
<dbReference type="PANTHER" id="PTHR35617">
    <property type="entry name" value="PHAGE_INTEGRASE DOMAIN-CONTAINING PROTEIN"/>
    <property type="match status" value="1"/>
</dbReference>
<dbReference type="EMBL" id="WJBH02000169">
    <property type="protein sequence ID" value="KAI9550258.1"/>
    <property type="molecule type" value="Genomic_DNA"/>
</dbReference>
<keyword evidence="5" id="KW-1185">Reference proteome</keyword>
<evidence type="ECO:0000256" key="2">
    <source>
        <dbReference type="SAM" id="MobiDB-lite"/>
    </source>
</evidence>
<comment type="caution">
    <text evidence="4">The sequence shown here is derived from an EMBL/GenBank/DDBJ whole genome shotgun (WGS) entry which is preliminary data.</text>
</comment>
<feature type="domain" description="Tyr recombinase" evidence="3">
    <location>
        <begin position="397"/>
        <end position="587"/>
    </location>
</feature>
<protein>
    <recommendedName>
        <fullName evidence="3">Tyr recombinase domain-containing protein</fullName>
    </recommendedName>
</protein>
<feature type="region of interest" description="Disordered" evidence="2">
    <location>
        <begin position="1"/>
        <end position="58"/>
    </location>
</feature>
<dbReference type="PANTHER" id="PTHR35617:SF3">
    <property type="entry name" value="CORE-BINDING (CB) DOMAIN-CONTAINING PROTEIN"/>
    <property type="match status" value="1"/>
</dbReference>
<dbReference type="SUPFAM" id="SSF56349">
    <property type="entry name" value="DNA breaking-rejoining enzymes"/>
    <property type="match status" value="1"/>
</dbReference>
<reference evidence="4" key="1">
    <citation type="submission" date="2022-05" db="EMBL/GenBank/DDBJ databases">
        <title>A multi-omics perspective on studying reproductive biology in Daphnia sinensis.</title>
        <authorList>
            <person name="Jia J."/>
        </authorList>
    </citation>
    <scope>NUCLEOTIDE SEQUENCE</scope>
    <source>
        <strain evidence="4">WSL</strain>
    </source>
</reference>
<evidence type="ECO:0000313" key="5">
    <source>
        <dbReference type="Proteomes" id="UP000820818"/>
    </source>
</evidence>
<dbReference type="InterPro" id="IPR002104">
    <property type="entry name" value="Integrase_catalytic"/>
</dbReference>
<keyword evidence="1" id="KW-0233">DNA recombination</keyword>
<dbReference type="InterPro" id="IPR013762">
    <property type="entry name" value="Integrase-like_cat_sf"/>
</dbReference>
<evidence type="ECO:0000256" key="1">
    <source>
        <dbReference type="ARBA" id="ARBA00023172"/>
    </source>
</evidence>
<name>A0AAD5PM39_9CRUS</name>
<accession>A0AAD5PM39</accession>
<dbReference type="GO" id="GO:0015074">
    <property type="term" value="P:DNA integration"/>
    <property type="evidence" value="ECO:0007669"/>
    <property type="project" value="InterPro"/>
</dbReference>
<dbReference type="Pfam" id="PF00589">
    <property type="entry name" value="Phage_integrase"/>
    <property type="match status" value="1"/>
</dbReference>
<evidence type="ECO:0000313" key="4">
    <source>
        <dbReference type="EMBL" id="KAI9550258.1"/>
    </source>
</evidence>
<dbReference type="Proteomes" id="UP000820818">
    <property type="component" value="Unassembled WGS sequence"/>
</dbReference>
<dbReference type="Gene3D" id="1.10.443.10">
    <property type="entry name" value="Intergrase catalytic core"/>
    <property type="match status" value="1"/>
</dbReference>
<gene>
    <name evidence="4" type="ORF">GHT06_005723</name>
</gene>